<gene>
    <name evidence="6" type="primary">btuD_259</name>
    <name evidence="6" type="ORF">SDC9_124842</name>
</gene>
<dbReference type="EMBL" id="VSSQ01028217">
    <property type="protein sequence ID" value="MPM77834.1"/>
    <property type="molecule type" value="Genomic_DNA"/>
</dbReference>
<evidence type="ECO:0000256" key="2">
    <source>
        <dbReference type="ARBA" id="ARBA00022741"/>
    </source>
</evidence>
<feature type="coiled-coil region" evidence="4">
    <location>
        <begin position="292"/>
        <end position="353"/>
    </location>
</feature>
<proteinExistence type="predicted"/>
<dbReference type="InterPro" id="IPR032524">
    <property type="entry name" value="ABC_tran_C"/>
</dbReference>
<dbReference type="Gene3D" id="1.10.287.380">
    <property type="entry name" value="Valyl-tRNA synthetase, C-terminal domain"/>
    <property type="match status" value="1"/>
</dbReference>
<evidence type="ECO:0000256" key="1">
    <source>
        <dbReference type="ARBA" id="ARBA00022737"/>
    </source>
</evidence>
<evidence type="ECO:0000256" key="4">
    <source>
        <dbReference type="SAM" id="Coils"/>
    </source>
</evidence>
<dbReference type="Pfam" id="PF00005">
    <property type="entry name" value="ABC_tran"/>
    <property type="match status" value="1"/>
</dbReference>
<reference evidence="6" key="1">
    <citation type="submission" date="2019-08" db="EMBL/GenBank/DDBJ databases">
        <authorList>
            <person name="Kucharzyk K."/>
            <person name="Murdoch R.W."/>
            <person name="Higgins S."/>
            <person name="Loffler F."/>
        </authorList>
    </citation>
    <scope>NUCLEOTIDE SEQUENCE</scope>
</reference>
<dbReference type="GO" id="GO:0005524">
    <property type="term" value="F:ATP binding"/>
    <property type="evidence" value="ECO:0007669"/>
    <property type="project" value="UniProtKB-KW"/>
</dbReference>
<keyword evidence="2" id="KW-0547">Nucleotide-binding</keyword>
<evidence type="ECO:0000313" key="6">
    <source>
        <dbReference type="EMBL" id="MPM77834.1"/>
    </source>
</evidence>
<dbReference type="InterPro" id="IPR017871">
    <property type="entry name" value="ABC_transporter-like_CS"/>
</dbReference>
<evidence type="ECO:0000256" key="3">
    <source>
        <dbReference type="ARBA" id="ARBA00022840"/>
    </source>
</evidence>
<name>A0A645CLS1_9ZZZZ</name>
<dbReference type="PROSITE" id="PS50893">
    <property type="entry name" value="ABC_TRANSPORTER_2"/>
    <property type="match status" value="1"/>
</dbReference>
<dbReference type="InterPro" id="IPR003593">
    <property type="entry name" value="AAA+_ATPase"/>
</dbReference>
<dbReference type="SMART" id="SM00382">
    <property type="entry name" value="AAA"/>
    <property type="match status" value="1"/>
</dbReference>
<dbReference type="InterPro" id="IPR027417">
    <property type="entry name" value="P-loop_NTPase"/>
</dbReference>
<dbReference type="PANTHER" id="PTHR42855:SF2">
    <property type="entry name" value="DRUG RESISTANCE ABC TRANSPORTER,ATP-BINDING PROTEIN"/>
    <property type="match status" value="1"/>
</dbReference>
<organism evidence="6">
    <name type="scientific">bioreactor metagenome</name>
    <dbReference type="NCBI Taxonomy" id="1076179"/>
    <lineage>
        <taxon>unclassified sequences</taxon>
        <taxon>metagenomes</taxon>
        <taxon>ecological metagenomes</taxon>
    </lineage>
</organism>
<dbReference type="FunFam" id="3.40.50.300:FF:000183">
    <property type="entry name" value="ABC transporter ATP-binding protein yjjK"/>
    <property type="match status" value="1"/>
</dbReference>
<dbReference type="PANTHER" id="PTHR42855">
    <property type="entry name" value="ABC TRANSPORTER ATP-BINDING SUBUNIT"/>
    <property type="match status" value="1"/>
</dbReference>
<keyword evidence="4" id="KW-0175">Coiled coil</keyword>
<keyword evidence="3 6" id="KW-0067">ATP-binding</keyword>
<protein>
    <submittedName>
        <fullName evidence="6">Vitamin B12 import ATP-binding protein BtuD</fullName>
    </submittedName>
</protein>
<feature type="domain" description="ABC transporter" evidence="5">
    <location>
        <begin position="49"/>
        <end position="266"/>
    </location>
</feature>
<dbReference type="Gene3D" id="3.40.50.300">
    <property type="entry name" value="P-loop containing nucleotide triphosphate hydrolases"/>
    <property type="match status" value="1"/>
</dbReference>
<dbReference type="InterPro" id="IPR051309">
    <property type="entry name" value="ABCF_ATPase"/>
</dbReference>
<dbReference type="GO" id="GO:0003677">
    <property type="term" value="F:DNA binding"/>
    <property type="evidence" value="ECO:0007669"/>
    <property type="project" value="InterPro"/>
</dbReference>
<accession>A0A645CLS1</accession>
<keyword evidence="1" id="KW-0677">Repeat</keyword>
<dbReference type="SUPFAM" id="SSF52540">
    <property type="entry name" value="P-loop containing nucleoside triphosphate hydrolases"/>
    <property type="match status" value="1"/>
</dbReference>
<dbReference type="InterPro" id="IPR037118">
    <property type="entry name" value="Val-tRNA_synth_C_sf"/>
</dbReference>
<dbReference type="AlphaFoldDB" id="A0A645CLS1"/>
<dbReference type="PROSITE" id="PS00211">
    <property type="entry name" value="ABC_TRANSPORTER_1"/>
    <property type="match status" value="1"/>
</dbReference>
<dbReference type="InterPro" id="IPR003439">
    <property type="entry name" value="ABC_transporter-like_ATP-bd"/>
</dbReference>
<sequence length="361" mass="40499">MRRSPKARLRRNLGRLRRYQEVAAQTGPERDGEVELILPRAPRMGNLCVNLEQIVVTLGGKKIFGPLDLEIAPGRKIGVVGANGTGKTTLLRVIAGTLSPDAGVVKIAPTVEFNYIDQNKLLLNQENTVYDEIAEGVDQIAMGGDKISVRAYLRRFLFEDDRINTQIKYLSGGEKARLTLAKILKRGGNFLILDEPTNDLDLTTLRLLEEALAAYDGTVLVVSHDRYFLNRICDGIIGFDGAGECFYTPGDYDYYIAKRAECCAPAVAAVRPVSVPRAEAAPPPEERSRKLSFREQRELTELERRIPEIEERIAALEAIFQSPDFFTRHGTQSRELNAELEQCKTELETVMTRWLELAEYQ</sequence>
<comment type="caution">
    <text evidence="6">The sequence shown here is derived from an EMBL/GenBank/DDBJ whole genome shotgun (WGS) entry which is preliminary data.</text>
</comment>
<dbReference type="Pfam" id="PF16326">
    <property type="entry name" value="ABC_tran_CTD"/>
    <property type="match status" value="1"/>
</dbReference>
<evidence type="ECO:0000259" key="5">
    <source>
        <dbReference type="PROSITE" id="PS50893"/>
    </source>
</evidence>
<dbReference type="GO" id="GO:0016887">
    <property type="term" value="F:ATP hydrolysis activity"/>
    <property type="evidence" value="ECO:0007669"/>
    <property type="project" value="InterPro"/>
</dbReference>
<dbReference type="CDD" id="cd03221">
    <property type="entry name" value="ABCF_EF-3"/>
    <property type="match status" value="1"/>
</dbReference>